<dbReference type="GO" id="GO:0015020">
    <property type="term" value="F:glucuronosyltransferase activity"/>
    <property type="evidence" value="ECO:0007669"/>
    <property type="project" value="UniProtKB-EC"/>
</dbReference>
<protein>
    <recommendedName>
        <fullName evidence="2">glucuronosyltransferase</fullName>
        <ecNumber evidence="2">2.4.1.17</ecNumber>
    </recommendedName>
</protein>
<dbReference type="PANTHER" id="PTHR48043">
    <property type="entry name" value="EG:EG0003.4 PROTEIN-RELATED"/>
    <property type="match status" value="1"/>
</dbReference>
<evidence type="ECO:0000256" key="5">
    <source>
        <dbReference type="ARBA" id="ARBA00047475"/>
    </source>
</evidence>
<dbReference type="SUPFAM" id="SSF53756">
    <property type="entry name" value="UDP-Glycosyltransferase/glycogen phosphorylase"/>
    <property type="match status" value="1"/>
</dbReference>
<evidence type="ECO:0000256" key="6">
    <source>
        <dbReference type="SAM" id="Phobius"/>
    </source>
</evidence>
<keyword evidence="6" id="KW-0472">Membrane</keyword>
<dbReference type="EMBL" id="UYRT01080298">
    <property type="protein sequence ID" value="VDN22456.1"/>
    <property type="molecule type" value="Genomic_DNA"/>
</dbReference>
<dbReference type="AlphaFoldDB" id="A0A183DXS8"/>
<evidence type="ECO:0000313" key="9">
    <source>
        <dbReference type="WBParaSite" id="GPUH_0001353401-mRNA-1"/>
    </source>
</evidence>
<evidence type="ECO:0000256" key="4">
    <source>
        <dbReference type="ARBA" id="ARBA00022679"/>
    </source>
</evidence>
<dbReference type="EC" id="2.4.1.17" evidence="2"/>
<keyword evidence="6" id="KW-1133">Transmembrane helix</keyword>
<reference evidence="7 8" key="2">
    <citation type="submission" date="2018-11" db="EMBL/GenBank/DDBJ databases">
        <authorList>
            <consortium name="Pathogen Informatics"/>
        </authorList>
    </citation>
    <scope>NUCLEOTIDE SEQUENCE [LARGE SCALE GENOMIC DNA]</scope>
</reference>
<evidence type="ECO:0000256" key="1">
    <source>
        <dbReference type="ARBA" id="ARBA00009995"/>
    </source>
</evidence>
<organism evidence="9">
    <name type="scientific">Gongylonema pulchrum</name>
    <dbReference type="NCBI Taxonomy" id="637853"/>
    <lineage>
        <taxon>Eukaryota</taxon>
        <taxon>Metazoa</taxon>
        <taxon>Ecdysozoa</taxon>
        <taxon>Nematoda</taxon>
        <taxon>Chromadorea</taxon>
        <taxon>Rhabditida</taxon>
        <taxon>Spirurina</taxon>
        <taxon>Spiruromorpha</taxon>
        <taxon>Spiruroidea</taxon>
        <taxon>Gongylonematidae</taxon>
        <taxon>Gongylonema</taxon>
    </lineage>
</organism>
<dbReference type="PANTHER" id="PTHR48043:SF143">
    <property type="entry name" value="UDP-GLUCURONOSYLTRANSFERASE"/>
    <property type="match status" value="1"/>
</dbReference>
<dbReference type="InterPro" id="IPR002213">
    <property type="entry name" value="UDP_glucos_trans"/>
</dbReference>
<keyword evidence="8" id="KW-1185">Reference proteome</keyword>
<keyword evidence="6" id="KW-0812">Transmembrane</keyword>
<comment type="catalytic activity">
    <reaction evidence="5">
        <text>glucuronate acceptor + UDP-alpha-D-glucuronate = acceptor beta-D-glucuronoside + UDP + H(+)</text>
        <dbReference type="Rhea" id="RHEA:21032"/>
        <dbReference type="ChEBI" id="CHEBI:15378"/>
        <dbReference type="ChEBI" id="CHEBI:58052"/>
        <dbReference type="ChEBI" id="CHEBI:58223"/>
        <dbReference type="ChEBI" id="CHEBI:132367"/>
        <dbReference type="ChEBI" id="CHEBI:132368"/>
        <dbReference type="EC" id="2.4.1.17"/>
    </reaction>
</comment>
<reference evidence="9" key="1">
    <citation type="submission" date="2016-06" db="UniProtKB">
        <authorList>
            <consortium name="WormBaseParasite"/>
        </authorList>
    </citation>
    <scope>IDENTIFICATION</scope>
</reference>
<dbReference type="WBParaSite" id="GPUH_0001353401-mRNA-1">
    <property type="protein sequence ID" value="GPUH_0001353401-mRNA-1"/>
    <property type="gene ID" value="GPUH_0001353401"/>
</dbReference>
<evidence type="ECO:0000313" key="8">
    <source>
        <dbReference type="Proteomes" id="UP000271098"/>
    </source>
</evidence>
<evidence type="ECO:0000256" key="3">
    <source>
        <dbReference type="ARBA" id="ARBA00022676"/>
    </source>
</evidence>
<evidence type="ECO:0000313" key="7">
    <source>
        <dbReference type="EMBL" id="VDN22456.1"/>
    </source>
</evidence>
<keyword evidence="4" id="KW-0808">Transferase</keyword>
<gene>
    <name evidence="7" type="ORF">GPUH_LOCUS13519</name>
</gene>
<feature type="transmembrane region" description="Helical" evidence="6">
    <location>
        <begin position="175"/>
        <end position="198"/>
    </location>
</feature>
<comment type="similarity">
    <text evidence="1">Belongs to the UDP-glycosyltransferase family.</text>
</comment>
<evidence type="ECO:0000256" key="2">
    <source>
        <dbReference type="ARBA" id="ARBA00012544"/>
    </source>
</evidence>
<dbReference type="OrthoDB" id="5835829at2759"/>
<proteinExistence type="inferred from homology"/>
<accession>A0A183DXS8</accession>
<dbReference type="Gene3D" id="3.40.50.2000">
    <property type="entry name" value="Glycogen Phosphorylase B"/>
    <property type="match status" value="1"/>
</dbReference>
<dbReference type="Pfam" id="PF00201">
    <property type="entry name" value="UDPGT"/>
    <property type="match status" value="1"/>
</dbReference>
<dbReference type="Proteomes" id="UP000271098">
    <property type="component" value="Unassembled WGS sequence"/>
</dbReference>
<name>A0A183DXS8_9BILA</name>
<sequence length="218" mass="25328">MEYHFIMKVDKADGKLGKMVQHHSNVDLVQWLPQFGFTSAGHERLKCFIMHGGFYGMLEAAVHAVPLVVIPFFADQFRNAKAAEHLGIAISLQKYEMNYQHLKYALEEVLNKPSFSKKILCFLRYSAAARRLSRMIRMKPNKPEEQLVKWTEFVIEFGALPELRVHGDRFNTIKYFGIDIIAFLLVCVFGNIFLLYVLGKWLLRCNTRHPLYSSKKLQ</sequence>
<keyword evidence="3" id="KW-0328">Glycosyltransferase</keyword>
<dbReference type="InterPro" id="IPR050271">
    <property type="entry name" value="UDP-glycosyltransferase"/>
</dbReference>